<reference evidence="2" key="1">
    <citation type="submission" date="2021-02" db="EMBL/GenBank/DDBJ databases">
        <authorList>
            <person name="Steward A R."/>
        </authorList>
    </citation>
    <scope>NUCLEOTIDE SEQUENCE</scope>
</reference>
<name>A0A821WBP8_9NEOP</name>
<feature type="region of interest" description="Disordered" evidence="1">
    <location>
        <begin position="247"/>
        <end position="338"/>
    </location>
</feature>
<gene>
    <name evidence="2" type="ORF">PMACD_LOCUS13069</name>
</gene>
<sequence length="387" mass="40021">MRKAKGLVYSSSDSDDDLIAETCSGDRKRGYTKSPVGDGKGNASSPSSPPAKGKPPKKAASHMVGLEEAEGELRRLNARSRLKERLGVSAGNLSDCGAPASVARSSGEEELDDAVLLAIPEIKERTAMRVRRIIEIAAKSGNLKGVFVRDLKVAAKEVSEIVEDLADRCLRGDEDGRLQRDNIRLRAQVKDLGLELAALRKEFNERTAHFAQLKGNPVSGESPFTPDALRQMMEGLLDGGKRAPKGLAGGVAHGASDGLGPLGPGGNAPGVSENNGGVSSEAPPVSGNWATVAGKKGKKSKGMKSGSLPAAPVLSAKGDAGPPAEQSAAEKRPVGVRSSLAPPTTAAVVITLLQGAVERGSPTLLLCPRPGRLSVCLTWALSVLASG</sequence>
<feature type="region of interest" description="Disordered" evidence="1">
    <location>
        <begin position="1"/>
        <end position="68"/>
    </location>
</feature>
<dbReference type="Proteomes" id="UP000663880">
    <property type="component" value="Unassembled WGS sequence"/>
</dbReference>
<organism evidence="2 3">
    <name type="scientific">Pieris macdunnoughi</name>
    <dbReference type="NCBI Taxonomy" id="345717"/>
    <lineage>
        <taxon>Eukaryota</taxon>
        <taxon>Metazoa</taxon>
        <taxon>Ecdysozoa</taxon>
        <taxon>Arthropoda</taxon>
        <taxon>Hexapoda</taxon>
        <taxon>Insecta</taxon>
        <taxon>Pterygota</taxon>
        <taxon>Neoptera</taxon>
        <taxon>Endopterygota</taxon>
        <taxon>Lepidoptera</taxon>
        <taxon>Glossata</taxon>
        <taxon>Ditrysia</taxon>
        <taxon>Papilionoidea</taxon>
        <taxon>Pieridae</taxon>
        <taxon>Pierinae</taxon>
        <taxon>Pieris</taxon>
    </lineage>
</organism>
<protein>
    <submittedName>
        <fullName evidence="2">Uncharacterized protein</fullName>
    </submittedName>
</protein>
<evidence type="ECO:0000313" key="2">
    <source>
        <dbReference type="EMBL" id="CAF4921490.1"/>
    </source>
</evidence>
<dbReference type="EMBL" id="CAJOBZ010000058">
    <property type="protein sequence ID" value="CAF4921490.1"/>
    <property type="molecule type" value="Genomic_DNA"/>
</dbReference>
<evidence type="ECO:0000313" key="3">
    <source>
        <dbReference type="Proteomes" id="UP000663880"/>
    </source>
</evidence>
<dbReference type="OrthoDB" id="6924009at2759"/>
<comment type="caution">
    <text evidence="2">The sequence shown here is derived from an EMBL/GenBank/DDBJ whole genome shotgun (WGS) entry which is preliminary data.</text>
</comment>
<dbReference type="AlphaFoldDB" id="A0A821WBP8"/>
<accession>A0A821WBP8</accession>
<proteinExistence type="predicted"/>
<evidence type="ECO:0000256" key="1">
    <source>
        <dbReference type="SAM" id="MobiDB-lite"/>
    </source>
</evidence>
<keyword evidence="3" id="KW-1185">Reference proteome</keyword>